<dbReference type="RefSeq" id="XP_030374694.1">
    <property type="nucleotide sequence ID" value="XM_030518834.1"/>
</dbReference>
<dbReference type="InterPro" id="IPR029058">
    <property type="entry name" value="AB_hydrolase_fold"/>
</dbReference>
<evidence type="ECO:0000313" key="14">
    <source>
        <dbReference type="RefSeq" id="XP_030374694.1"/>
    </source>
</evidence>
<sequence length="303" mass="34324">MSLVLLRNLTVLPRAQWRRNYSSNQQLQPVKMDYAVYQMPHSLLKEPPIVVMHGLNLSRAHWRRVARHLAKRGSRRVLAVDARNHGLSPHNPSHTPAHMVADVLAFMKQQQLGRIVALGHSMGGRTMMTLALQQPKRVERAIFVDITPVGIPKDLFLTPALFELMQRLAPTIPTELSLSEGRKFVLPHFSSLVKRDVDLQLIIMNLRKLPSGEFAWAVNPEAIIKGWSSTVSHYEKTVKGLKPYVGPVMLIAGKQSKFVTSSSLKKMKQYFPKTKVVYLDAGHRVHQDQPNKFVDLVVNFTRG</sequence>
<organism evidence="13 14">
    <name type="scientific">Drosophila lebanonensis</name>
    <name type="common">Fruit fly</name>
    <name type="synonym">Scaptodrosophila lebanonensis</name>
    <dbReference type="NCBI Taxonomy" id="7225"/>
    <lineage>
        <taxon>Eukaryota</taxon>
        <taxon>Metazoa</taxon>
        <taxon>Ecdysozoa</taxon>
        <taxon>Arthropoda</taxon>
        <taxon>Hexapoda</taxon>
        <taxon>Insecta</taxon>
        <taxon>Pterygota</taxon>
        <taxon>Neoptera</taxon>
        <taxon>Endopterygota</taxon>
        <taxon>Diptera</taxon>
        <taxon>Brachycera</taxon>
        <taxon>Muscomorpha</taxon>
        <taxon>Ephydroidea</taxon>
        <taxon>Drosophilidae</taxon>
        <taxon>Scaptodrosophila</taxon>
    </lineage>
</organism>
<dbReference type="PANTHER" id="PTHR46118">
    <property type="entry name" value="PROTEIN ABHD11"/>
    <property type="match status" value="1"/>
</dbReference>
<dbReference type="OrthoDB" id="8119704at2759"/>
<dbReference type="Pfam" id="PF00561">
    <property type="entry name" value="Abhydrolase_1"/>
    <property type="match status" value="1"/>
</dbReference>
<comment type="catalytic activity">
    <reaction evidence="6">
        <text>a 1,3-diacyl-sn-glycerol + H2O = a 1-acyl-sn-glycerol + a fatty acid + H(+)</text>
        <dbReference type="Rhea" id="RHEA:38503"/>
        <dbReference type="ChEBI" id="CHEBI:15377"/>
        <dbReference type="ChEBI" id="CHEBI:15378"/>
        <dbReference type="ChEBI" id="CHEBI:28868"/>
        <dbReference type="ChEBI" id="CHEBI:64683"/>
        <dbReference type="ChEBI" id="CHEBI:77272"/>
    </reaction>
</comment>
<dbReference type="Proteomes" id="UP000504634">
    <property type="component" value="Unplaced"/>
</dbReference>
<comment type="similarity">
    <text evidence="1">Belongs to the AB hydrolase superfamily.</text>
</comment>
<evidence type="ECO:0000256" key="11">
    <source>
        <dbReference type="ARBA" id="ARBA00048919"/>
    </source>
</evidence>
<comment type="catalytic activity">
    <reaction evidence="11">
        <text>1-octadecanoyl-2-(5Z,8Z,11Z,14Z-eicosatetraenoyl)-sn-glycerol + H2O = 2-(5Z,8Z,11Z,14Z-eicosatetraenoyl)-glycerol + octadecanoate + H(+)</text>
        <dbReference type="Rhea" id="RHEA:38507"/>
        <dbReference type="ChEBI" id="CHEBI:15377"/>
        <dbReference type="ChEBI" id="CHEBI:15378"/>
        <dbReference type="ChEBI" id="CHEBI:25629"/>
        <dbReference type="ChEBI" id="CHEBI:52392"/>
        <dbReference type="ChEBI" id="CHEBI:75728"/>
    </reaction>
</comment>
<comment type="catalytic activity">
    <reaction evidence="5">
        <text>a 1,2-diacyl-sn-glycerol + H2O = a 2-acylglycerol + a fatty acid + H(+)</text>
        <dbReference type="Rhea" id="RHEA:33275"/>
        <dbReference type="ChEBI" id="CHEBI:15377"/>
        <dbReference type="ChEBI" id="CHEBI:15378"/>
        <dbReference type="ChEBI" id="CHEBI:17389"/>
        <dbReference type="ChEBI" id="CHEBI:17815"/>
        <dbReference type="ChEBI" id="CHEBI:28868"/>
        <dbReference type="EC" id="3.1.1.116"/>
    </reaction>
</comment>
<keyword evidence="2" id="KW-0378">Hydrolase</keyword>
<comment type="catalytic activity">
    <reaction evidence="9">
        <text>1,2-didecanoylglycerol + H2O = decanoylglycerol + decanoate + H(+)</text>
        <dbReference type="Rhea" id="RHEA:48596"/>
        <dbReference type="ChEBI" id="CHEBI:11152"/>
        <dbReference type="ChEBI" id="CHEBI:15377"/>
        <dbReference type="ChEBI" id="CHEBI:15378"/>
        <dbReference type="ChEBI" id="CHEBI:27689"/>
        <dbReference type="ChEBI" id="CHEBI:90605"/>
    </reaction>
</comment>
<comment type="catalytic activity">
    <reaction evidence="10">
        <text>1-octadecanoyl-2-(9Z-octadecenoyl)-sn-glycerol + H2O = 2-(9Z-octadecenoyl)-glycerol + octadecanoate + H(+)</text>
        <dbReference type="Rhea" id="RHEA:77103"/>
        <dbReference type="ChEBI" id="CHEBI:15377"/>
        <dbReference type="ChEBI" id="CHEBI:15378"/>
        <dbReference type="ChEBI" id="CHEBI:25629"/>
        <dbReference type="ChEBI" id="CHEBI:73990"/>
        <dbReference type="ChEBI" id="CHEBI:75468"/>
    </reaction>
</comment>
<evidence type="ECO:0000256" key="8">
    <source>
        <dbReference type="ARBA" id="ARBA00048283"/>
    </source>
</evidence>
<gene>
    <name evidence="14" type="primary">LOC115624219</name>
</gene>
<dbReference type="GeneID" id="115624219"/>
<evidence type="ECO:0000313" key="13">
    <source>
        <dbReference type="Proteomes" id="UP000504634"/>
    </source>
</evidence>
<evidence type="ECO:0000256" key="5">
    <source>
        <dbReference type="ARBA" id="ARBA00043667"/>
    </source>
</evidence>
<evidence type="ECO:0000256" key="10">
    <source>
        <dbReference type="ARBA" id="ARBA00048513"/>
    </source>
</evidence>
<dbReference type="SUPFAM" id="SSF53474">
    <property type="entry name" value="alpha/beta-Hydrolases"/>
    <property type="match status" value="1"/>
</dbReference>
<name>A0A6J2TFC2_DROLE</name>
<feature type="domain" description="AB hydrolase-1" evidence="12">
    <location>
        <begin position="47"/>
        <end position="286"/>
    </location>
</feature>
<dbReference type="Gene3D" id="3.40.50.1820">
    <property type="entry name" value="alpha/beta hydrolase"/>
    <property type="match status" value="1"/>
</dbReference>
<proteinExistence type="inferred from homology"/>
<keyword evidence="13" id="KW-1185">Reference proteome</keyword>
<dbReference type="GO" id="GO:0005739">
    <property type="term" value="C:mitochondrion"/>
    <property type="evidence" value="ECO:0007669"/>
    <property type="project" value="TreeGrafter"/>
</dbReference>
<evidence type="ECO:0000256" key="3">
    <source>
        <dbReference type="ARBA" id="ARBA00026104"/>
    </source>
</evidence>
<accession>A0A6J2TFC2</accession>
<dbReference type="AlphaFoldDB" id="A0A6J2TFC2"/>
<evidence type="ECO:0000256" key="6">
    <source>
        <dbReference type="ARBA" id="ARBA00043742"/>
    </source>
</evidence>
<dbReference type="PANTHER" id="PTHR46118:SF4">
    <property type="entry name" value="PROTEIN ABHD11"/>
    <property type="match status" value="1"/>
</dbReference>
<dbReference type="GO" id="GO:0052689">
    <property type="term" value="F:carboxylic ester hydrolase activity"/>
    <property type="evidence" value="ECO:0007669"/>
    <property type="project" value="TreeGrafter"/>
</dbReference>
<evidence type="ECO:0000259" key="12">
    <source>
        <dbReference type="Pfam" id="PF00561"/>
    </source>
</evidence>
<evidence type="ECO:0000256" key="4">
    <source>
        <dbReference type="ARBA" id="ARBA00042703"/>
    </source>
</evidence>
<evidence type="ECO:0000256" key="2">
    <source>
        <dbReference type="ARBA" id="ARBA00022801"/>
    </source>
</evidence>
<comment type="catalytic activity">
    <reaction evidence="8">
        <text>1-octadecanoyl-2-(4Z,7Z,10Z,13Z,16Z,19Z-docosahexaenoyl)-sn-glycerol + H2O = 2-(4Z,7Z,10Z,13Z,16Z,19Z-docosahexaenoyl)-glycerol + octadecanoate + H(+)</text>
        <dbReference type="Rhea" id="RHEA:77107"/>
        <dbReference type="ChEBI" id="CHEBI:15377"/>
        <dbReference type="ChEBI" id="CHEBI:15378"/>
        <dbReference type="ChEBI" id="CHEBI:25629"/>
        <dbReference type="ChEBI" id="CHEBI:77129"/>
        <dbReference type="ChEBI" id="CHEBI:186738"/>
    </reaction>
</comment>
<evidence type="ECO:0000256" key="1">
    <source>
        <dbReference type="ARBA" id="ARBA00008645"/>
    </source>
</evidence>
<evidence type="ECO:0000256" key="9">
    <source>
        <dbReference type="ARBA" id="ARBA00048504"/>
    </source>
</evidence>
<dbReference type="InterPro" id="IPR000073">
    <property type="entry name" value="AB_hydrolase_1"/>
</dbReference>
<reference evidence="14" key="1">
    <citation type="submission" date="2025-08" db="UniProtKB">
        <authorList>
            <consortium name="RefSeq"/>
        </authorList>
    </citation>
    <scope>IDENTIFICATION</scope>
    <source>
        <strain evidence="14">11010-0011.00</strain>
        <tissue evidence="14">Whole body</tissue>
    </source>
</reference>
<evidence type="ECO:0000256" key="7">
    <source>
        <dbReference type="ARBA" id="ARBA00044064"/>
    </source>
</evidence>
<protein>
    <recommendedName>
        <fullName evidence="7">sn-1-specific diacylglycerol lipase ABHD11</fullName>
        <ecNumber evidence="3">3.1.1.116</ecNumber>
    </recommendedName>
    <alternativeName>
        <fullName evidence="4">Alpha/beta hydrolase domain-containing protein 11</fullName>
    </alternativeName>
</protein>
<dbReference type="EC" id="3.1.1.116" evidence="3"/>
<dbReference type="PRINTS" id="PR00111">
    <property type="entry name" value="ABHYDROLASE"/>
</dbReference>